<dbReference type="CDD" id="cd19481">
    <property type="entry name" value="RecA-like_protease"/>
    <property type="match status" value="1"/>
</dbReference>
<dbReference type="InterPro" id="IPR003959">
    <property type="entry name" value="ATPase_AAA_core"/>
</dbReference>
<accession>A0A2J6RT98</accession>
<dbReference type="OrthoDB" id="10042665at2759"/>
<dbReference type="PANTHER" id="PTHR46411">
    <property type="entry name" value="FAMILY ATPASE, PUTATIVE-RELATED"/>
    <property type="match status" value="1"/>
</dbReference>
<dbReference type="GO" id="GO:0016887">
    <property type="term" value="F:ATP hydrolysis activity"/>
    <property type="evidence" value="ECO:0007669"/>
    <property type="project" value="InterPro"/>
</dbReference>
<evidence type="ECO:0000256" key="1">
    <source>
        <dbReference type="SAM" id="MobiDB-lite"/>
    </source>
</evidence>
<feature type="region of interest" description="Disordered" evidence="1">
    <location>
        <begin position="743"/>
        <end position="795"/>
    </location>
</feature>
<evidence type="ECO:0000313" key="4">
    <source>
        <dbReference type="Proteomes" id="UP000235786"/>
    </source>
</evidence>
<keyword evidence="3" id="KW-0378">Hydrolase</keyword>
<sequence>MTTEQYDLARRGSRVSDLRASANDNPANTVLTALRDLNLRVAGSKLVDITDIETPFGDVEMTIRTSNRQQPQRQYKDSPLILRRRVTYHGQPKSTQLEINSKPLRSFLRKTLDGYPLLNLDSKVLVFPKPFEPLFYNASAIDDYIHMLTTNEQSPVETKSEVESTPIQPLNENGNVILPSPEPHRADQIELETDNAFQANMGHFLAFQSFMDININPTRSEYRSLVEDQRVANFEILWTLFEPGARVIEQNDYYIQAYLVDSSFLTEQNGIGIQVVDCVSWDYDGTYYGPKRKRFHIDSFPGTKRVSALPLYPIRFHNEIGHLSESQLLEALVSRGIKWRSLLKNAYRHYHSTAWIFRDPLEGKFTEKAIAPSYVSGPIILDYETHRQENPSQATALTFSNAAKGYGHALRYFYEGGFQYEDTTEGRNSQNSQNAEEEDLTSPAVVRGFALTEQAWGFFLVEHVQDWGHSFGNSDMLVLRRDVKSLILDMISSHNPKIDIDFMSGKGRGLIFLLQGPPGCGKTLTAEAMAALTGRPLYTLTGGFLGMDADKVNRELRLAFERAKAWNAIVLIDEADVYLASRDKLDLQRTLLVSVFLHRLEYFEGILFLTTNKAKVIDVAFESRITLMIPYPRLRSEQLSNVMRGLIISAAKNDPNLLVDRVVLENMDEYLRDDRASWINGRALKNLVKSAISLTSAQQEIETTDGKIYLGWNVFLMLIRQAEANRDQQKEIIRPLRRIRRTEEEQSGEWESTEPAKIHREHIPRQTLGEDEVDALDSATRKSREALSQAMNRDP</sequence>
<dbReference type="GO" id="GO:0005524">
    <property type="term" value="F:ATP binding"/>
    <property type="evidence" value="ECO:0007669"/>
    <property type="project" value="InterPro"/>
</dbReference>
<dbReference type="STRING" id="1149755.A0A2J6RT98"/>
<organism evidence="3 4">
    <name type="scientific">Hyaloscypha variabilis (strain UAMH 11265 / GT02V1 / F)</name>
    <name type="common">Meliniomyces variabilis</name>
    <dbReference type="NCBI Taxonomy" id="1149755"/>
    <lineage>
        <taxon>Eukaryota</taxon>
        <taxon>Fungi</taxon>
        <taxon>Dikarya</taxon>
        <taxon>Ascomycota</taxon>
        <taxon>Pezizomycotina</taxon>
        <taxon>Leotiomycetes</taxon>
        <taxon>Helotiales</taxon>
        <taxon>Hyaloscyphaceae</taxon>
        <taxon>Hyaloscypha</taxon>
        <taxon>Hyaloscypha variabilis</taxon>
    </lineage>
</organism>
<dbReference type="Gene3D" id="3.40.50.300">
    <property type="entry name" value="P-loop containing nucleotide triphosphate hydrolases"/>
    <property type="match status" value="1"/>
</dbReference>
<evidence type="ECO:0000259" key="2">
    <source>
        <dbReference type="SMART" id="SM00382"/>
    </source>
</evidence>
<dbReference type="InterPro" id="IPR027417">
    <property type="entry name" value="P-loop_NTPase"/>
</dbReference>
<dbReference type="PANTHER" id="PTHR46411:SF2">
    <property type="entry name" value="AAA+ ATPASE DOMAIN-CONTAINING PROTEIN"/>
    <property type="match status" value="1"/>
</dbReference>
<protein>
    <submittedName>
        <fullName evidence="3">P-loop containing nucleoside triphosphate hydrolase protein</fullName>
    </submittedName>
</protein>
<feature type="compositionally biased region" description="Basic and acidic residues" evidence="1">
    <location>
        <begin position="754"/>
        <end position="764"/>
    </location>
</feature>
<dbReference type="InterPro" id="IPR003593">
    <property type="entry name" value="AAA+_ATPase"/>
</dbReference>
<gene>
    <name evidence="3" type="ORF">L207DRAFT_565525</name>
</gene>
<name>A0A2J6RT98_HYAVF</name>
<dbReference type="Pfam" id="PF00004">
    <property type="entry name" value="AAA"/>
    <property type="match status" value="1"/>
</dbReference>
<dbReference type="SMART" id="SM00382">
    <property type="entry name" value="AAA"/>
    <property type="match status" value="1"/>
</dbReference>
<dbReference type="Proteomes" id="UP000235786">
    <property type="component" value="Unassembled WGS sequence"/>
</dbReference>
<dbReference type="InterPro" id="IPR054289">
    <property type="entry name" value="DUF7025"/>
</dbReference>
<dbReference type="AlphaFoldDB" id="A0A2J6RT98"/>
<reference evidence="3 4" key="1">
    <citation type="submission" date="2016-04" db="EMBL/GenBank/DDBJ databases">
        <title>A degradative enzymes factory behind the ericoid mycorrhizal symbiosis.</title>
        <authorList>
            <consortium name="DOE Joint Genome Institute"/>
            <person name="Martino E."/>
            <person name="Morin E."/>
            <person name="Grelet G."/>
            <person name="Kuo A."/>
            <person name="Kohler A."/>
            <person name="Daghino S."/>
            <person name="Barry K."/>
            <person name="Choi C."/>
            <person name="Cichocki N."/>
            <person name="Clum A."/>
            <person name="Copeland A."/>
            <person name="Hainaut M."/>
            <person name="Haridas S."/>
            <person name="Labutti K."/>
            <person name="Lindquist E."/>
            <person name="Lipzen A."/>
            <person name="Khouja H.-R."/>
            <person name="Murat C."/>
            <person name="Ohm R."/>
            <person name="Olson A."/>
            <person name="Spatafora J."/>
            <person name="Veneault-Fourrey C."/>
            <person name="Henrissat B."/>
            <person name="Grigoriev I."/>
            <person name="Martin F."/>
            <person name="Perotto S."/>
        </authorList>
    </citation>
    <scope>NUCLEOTIDE SEQUENCE [LARGE SCALE GENOMIC DNA]</scope>
    <source>
        <strain evidence="3 4">F</strain>
    </source>
</reference>
<dbReference type="EMBL" id="KZ613944">
    <property type="protein sequence ID" value="PMD41741.1"/>
    <property type="molecule type" value="Genomic_DNA"/>
</dbReference>
<dbReference type="SUPFAM" id="SSF52540">
    <property type="entry name" value="P-loop containing nucleoside triphosphate hydrolases"/>
    <property type="match status" value="1"/>
</dbReference>
<keyword evidence="4" id="KW-1185">Reference proteome</keyword>
<evidence type="ECO:0000313" key="3">
    <source>
        <dbReference type="EMBL" id="PMD41741.1"/>
    </source>
</evidence>
<proteinExistence type="predicted"/>
<dbReference type="Pfam" id="PF22942">
    <property type="entry name" value="DUF7025"/>
    <property type="match status" value="1"/>
</dbReference>
<feature type="domain" description="AAA+ ATPase" evidence="2">
    <location>
        <begin position="508"/>
        <end position="635"/>
    </location>
</feature>